<dbReference type="GO" id="GO:0071051">
    <property type="term" value="P:poly(A)-dependent snoRNA 3'-end processing"/>
    <property type="evidence" value="ECO:0007669"/>
    <property type="project" value="TreeGrafter"/>
</dbReference>
<evidence type="ECO:0000259" key="9">
    <source>
        <dbReference type="Pfam" id="PF03725"/>
    </source>
</evidence>
<dbReference type="InterPro" id="IPR001247">
    <property type="entry name" value="ExoRNase_PH_dom1"/>
</dbReference>
<keyword evidence="10" id="KW-0269">Exonuclease</keyword>
<evidence type="ECO:0000259" key="8">
    <source>
        <dbReference type="Pfam" id="PF01138"/>
    </source>
</evidence>
<dbReference type="AlphaFoldDB" id="A0A4P9ZQV5"/>
<dbReference type="InterPro" id="IPR015847">
    <property type="entry name" value="ExoRNase_PH_dom2"/>
</dbReference>
<gene>
    <name evidence="10" type="ORF">BJ085DRAFT_35755</name>
</gene>
<dbReference type="Gene3D" id="3.30.230.70">
    <property type="entry name" value="GHMP Kinase, N-terminal domain"/>
    <property type="match status" value="1"/>
</dbReference>
<comment type="subunit">
    <text evidence="6">Component of the RNA exosome complex. Specifically part of the catalytically inactive RNA exosome core complex (Exo-9) which may associate with the catalytic subunits RRP6 and DIS3 in cytoplasmic- and nuclear-specific RNA exosome complex forms. Exo-9 is formed by a hexameric base ring of RNase PH domain-containing subunits and a cap ring consisting of CSL4, RRP4 and RRP40.</text>
</comment>
<sequence>MSRQELLSPEGLRIDGRRANELRRTVCKQSVLTQADGSAYYEQGNTKVLAAIYGPREPRLRSNTLNDRAFVNVEFKVAPFSTNERRKRSKGDRRILEIASAVRQTFESVIVATVYPRSQIDVFLHLLQDDGGNVQACINATTLALIDAGIPMTEYICACSAGYIDETPVLDLNHTEESSFETPDLTIAVMPRSGKVTLLQMESRLEITRLEDTMLLATEGCKQIQRIMDSVVRENTRDLVEKYGQ</sequence>
<organism evidence="10 11">
    <name type="scientific">Dimargaris cristalligena</name>
    <dbReference type="NCBI Taxonomy" id="215637"/>
    <lineage>
        <taxon>Eukaryota</taxon>
        <taxon>Fungi</taxon>
        <taxon>Fungi incertae sedis</taxon>
        <taxon>Zoopagomycota</taxon>
        <taxon>Kickxellomycotina</taxon>
        <taxon>Dimargaritomycetes</taxon>
        <taxon>Dimargaritales</taxon>
        <taxon>Dimargaritaceae</taxon>
        <taxon>Dimargaris</taxon>
    </lineage>
</organism>
<dbReference type="Pfam" id="PF01138">
    <property type="entry name" value="RNase_PH"/>
    <property type="match status" value="1"/>
</dbReference>
<dbReference type="GO" id="GO:0071028">
    <property type="term" value="P:nuclear mRNA surveillance"/>
    <property type="evidence" value="ECO:0007669"/>
    <property type="project" value="TreeGrafter"/>
</dbReference>
<keyword evidence="5" id="KW-0271">Exosome</keyword>
<evidence type="ECO:0000256" key="7">
    <source>
        <dbReference type="ARBA" id="ARBA00077929"/>
    </source>
</evidence>
<proteinExistence type="inferred from homology"/>
<reference evidence="11" key="1">
    <citation type="journal article" date="2018" name="Nat. Microbiol.">
        <title>Leveraging single-cell genomics to expand the fungal tree of life.</title>
        <authorList>
            <person name="Ahrendt S.R."/>
            <person name="Quandt C.A."/>
            <person name="Ciobanu D."/>
            <person name="Clum A."/>
            <person name="Salamov A."/>
            <person name="Andreopoulos B."/>
            <person name="Cheng J.F."/>
            <person name="Woyke T."/>
            <person name="Pelin A."/>
            <person name="Henrissat B."/>
            <person name="Reynolds N.K."/>
            <person name="Benny G.L."/>
            <person name="Smith M.E."/>
            <person name="James T.Y."/>
            <person name="Grigoriev I.V."/>
        </authorList>
    </citation>
    <scope>NUCLEOTIDE SEQUENCE [LARGE SCALE GENOMIC DNA]</scope>
    <source>
        <strain evidence="11">RSA 468</strain>
    </source>
</reference>
<keyword evidence="10" id="KW-0540">Nuclease</keyword>
<name>A0A4P9ZQV5_9FUNG</name>
<dbReference type="FunFam" id="3.30.230.70:FF:000004">
    <property type="entry name" value="Exosome complex component Rrp41"/>
    <property type="match status" value="1"/>
</dbReference>
<evidence type="ECO:0000256" key="4">
    <source>
        <dbReference type="ARBA" id="ARBA00022490"/>
    </source>
</evidence>
<evidence type="ECO:0000256" key="6">
    <source>
        <dbReference type="ARBA" id="ARBA00063066"/>
    </source>
</evidence>
<dbReference type="InterPro" id="IPR027408">
    <property type="entry name" value="PNPase/RNase_PH_dom_sf"/>
</dbReference>
<protein>
    <recommendedName>
        <fullName evidence="7">Ribosomal RNA-processing protein 41</fullName>
    </recommendedName>
</protein>
<dbReference type="SUPFAM" id="SSF55666">
    <property type="entry name" value="Ribonuclease PH domain 2-like"/>
    <property type="match status" value="1"/>
</dbReference>
<dbReference type="GO" id="GO:0034475">
    <property type="term" value="P:U4 snRNA 3'-end processing"/>
    <property type="evidence" value="ECO:0007669"/>
    <property type="project" value="TreeGrafter"/>
</dbReference>
<keyword evidence="11" id="KW-1185">Reference proteome</keyword>
<keyword evidence="10" id="KW-0378">Hydrolase</keyword>
<evidence type="ECO:0000313" key="11">
    <source>
        <dbReference type="Proteomes" id="UP000268162"/>
    </source>
</evidence>
<dbReference type="EMBL" id="ML002849">
    <property type="protein sequence ID" value="RKP35518.1"/>
    <property type="molecule type" value="Genomic_DNA"/>
</dbReference>
<dbReference type="PANTHER" id="PTHR11953:SF0">
    <property type="entry name" value="EXOSOME COMPLEX COMPONENT RRP41"/>
    <property type="match status" value="1"/>
</dbReference>
<dbReference type="GO" id="GO:0005730">
    <property type="term" value="C:nucleolus"/>
    <property type="evidence" value="ECO:0007669"/>
    <property type="project" value="UniProtKB-SubCell"/>
</dbReference>
<evidence type="ECO:0000256" key="5">
    <source>
        <dbReference type="ARBA" id="ARBA00022835"/>
    </source>
</evidence>
<dbReference type="GO" id="GO:0016075">
    <property type="term" value="P:rRNA catabolic process"/>
    <property type="evidence" value="ECO:0007669"/>
    <property type="project" value="TreeGrafter"/>
</dbReference>
<accession>A0A4P9ZQV5</accession>
<keyword evidence="4" id="KW-0963">Cytoplasm</keyword>
<feature type="domain" description="Exoribonuclease phosphorolytic" evidence="9">
    <location>
        <begin position="155"/>
        <end position="219"/>
    </location>
</feature>
<dbReference type="GO" id="GO:0004527">
    <property type="term" value="F:exonuclease activity"/>
    <property type="evidence" value="ECO:0007669"/>
    <property type="project" value="UniProtKB-KW"/>
</dbReference>
<evidence type="ECO:0000313" key="10">
    <source>
        <dbReference type="EMBL" id="RKP35518.1"/>
    </source>
</evidence>
<evidence type="ECO:0000256" key="2">
    <source>
        <dbReference type="ARBA" id="ARBA00004604"/>
    </source>
</evidence>
<evidence type="ECO:0000256" key="3">
    <source>
        <dbReference type="ARBA" id="ARBA00006678"/>
    </source>
</evidence>
<dbReference type="GO" id="GO:0000177">
    <property type="term" value="C:cytoplasmic exosome (RNase complex)"/>
    <property type="evidence" value="ECO:0007669"/>
    <property type="project" value="TreeGrafter"/>
</dbReference>
<dbReference type="SUPFAM" id="SSF54211">
    <property type="entry name" value="Ribosomal protein S5 domain 2-like"/>
    <property type="match status" value="1"/>
</dbReference>
<dbReference type="GO" id="GO:0003723">
    <property type="term" value="F:RNA binding"/>
    <property type="evidence" value="ECO:0007669"/>
    <property type="project" value="TreeGrafter"/>
</dbReference>
<dbReference type="InterPro" id="IPR036345">
    <property type="entry name" value="ExoRNase_PH_dom2_sf"/>
</dbReference>
<comment type="similarity">
    <text evidence="3">Belongs to the RNase PH family.</text>
</comment>
<dbReference type="InterPro" id="IPR020568">
    <property type="entry name" value="Ribosomal_Su5_D2-typ_SF"/>
</dbReference>
<comment type="subcellular location">
    <subcellularLocation>
        <location evidence="1">Cytoplasm</location>
    </subcellularLocation>
    <subcellularLocation>
        <location evidence="2">Nucleus</location>
        <location evidence="2">Nucleolus</location>
    </subcellularLocation>
</comment>
<dbReference type="STRING" id="215637.A0A4P9ZQV5"/>
<dbReference type="PANTHER" id="PTHR11953">
    <property type="entry name" value="EXOSOME COMPLEX COMPONENT"/>
    <property type="match status" value="1"/>
</dbReference>
<dbReference type="GO" id="GO:0000176">
    <property type="term" value="C:nuclear exosome (RNase complex)"/>
    <property type="evidence" value="ECO:0007669"/>
    <property type="project" value="TreeGrafter"/>
</dbReference>
<evidence type="ECO:0000256" key="1">
    <source>
        <dbReference type="ARBA" id="ARBA00004496"/>
    </source>
</evidence>
<dbReference type="Pfam" id="PF03725">
    <property type="entry name" value="RNase_PH_C"/>
    <property type="match status" value="1"/>
</dbReference>
<dbReference type="Proteomes" id="UP000268162">
    <property type="component" value="Unassembled WGS sequence"/>
</dbReference>
<dbReference type="InterPro" id="IPR050080">
    <property type="entry name" value="RNase_PH"/>
</dbReference>
<feature type="domain" description="Exoribonuclease phosphorolytic" evidence="8">
    <location>
        <begin position="21"/>
        <end position="151"/>
    </location>
</feature>
<dbReference type="CDD" id="cd11370">
    <property type="entry name" value="RNase_PH_RRP41"/>
    <property type="match status" value="1"/>
</dbReference>